<dbReference type="InterPro" id="IPR049227">
    <property type="entry name" value="DUF6824"/>
</dbReference>
<sequence length="429" mass="47212">MVITSKTADLRSMELQGVPESAISAPRPQHSFSNQNDFDQLELLDLFTNEELSSSPTLLNSLANLQSPTEVKPQQATSAVISISPTPLNELLSKNSNSIKTEPSPYATADIAVVSAPNSTQSTFPQEAVESQLEASVESSTATTTTAVSTRISKEAYNALNQGKLIKSPKPQDVLSYRGKGASQNPGNILFRDLVASKKRAYDKNTNQEYRFSLGAEIVQTIHATNGGRFLKKYDGADSYFQVLDYNNAVKKATFAIRDVKVYPKAKAPKATATLGKRKRKKSTGKTHGVQSRNSSSFTNSIMPVKKKLMARVESHLLSDSEEEAILKMISVGKKPNTSGTTRTRSKSGRSDEIFALIEKVVAVGAEIRFSNDSDLNLENNTEWFSPKNQKEIRLELLARCKSAMKMGLDFHEFFNQFEANLRNQASKL</sequence>
<comment type="caution">
    <text evidence="3">The sequence shown here is derived from an EMBL/GenBank/DDBJ whole genome shotgun (WGS) entry which is preliminary data.</text>
</comment>
<keyword evidence="4" id="KW-1185">Reference proteome</keyword>
<reference evidence="3 4" key="1">
    <citation type="journal article" date="2021" name="Sci. Rep.">
        <title>The genome of the diatom Chaetoceros tenuissimus carries an ancient integrated fragment of an extant virus.</title>
        <authorList>
            <person name="Hongo Y."/>
            <person name="Kimura K."/>
            <person name="Takaki Y."/>
            <person name="Yoshida Y."/>
            <person name="Baba S."/>
            <person name="Kobayashi G."/>
            <person name="Nagasaki K."/>
            <person name="Hano T."/>
            <person name="Tomaru Y."/>
        </authorList>
    </citation>
    <scope>NUCLEOTIDE SEQUENCE [LARGE SCALE GENOMIC DNA]</scope>
    <source>
        <strain evidence="3 4">NIES-3715</strain>
    </source>
</reference>
<dbReference type="EMBL" id="BLLK01000046">
    <property type="protein sequence ID" value="GFH53189.1"/>
    <property type="molecule type" value="Genomic_DNA"/>
</dbReference>
<evidence type="ECO:0000313" key="3">
    <source>
        <dbReference type="EMBL" id="GFH53189.1"/>
    </source>
</evidence>
<feature type="compositionally biased region" description="Polar residues" evidence="1">
    <location>
        <begin position="289"/>
        <end position="298"/>
    </location>
</feature>
<proteinExistence type="predicted"/>
<gene>
    <name evidence="3" type="ORF">CTEN210_09665</name>
</gene>
<evidence type="ECO:0000256" key="1">
    <source>
        <dbReference type="SAM" id="MobiDB-lite"/>
    </source>
</evidence>
<evidence type="ECO:0000313" key="4">
    <source>
        <dbReference type="Proteomes" id="UP001054902"/>
    </source>
</evidence>
<feature type="domain" description="DUF6824" evidence="2">
    <location>
        <begin position="173"/>
        <end position="259"/>
    </location>
</feature>
<feature type="compositionally biased region" description="Basic residues" evidence="1">
    <location>
        <begin position="276"/>
        <end position="285"/>
    </location>
</feature>
<organism evidence="3 4">
    <name type="scientific">Chaetoceros tenuissimus</name>
    <dbReference type="NCBI Taxonomy" id="426638"/>
    <lineage>
        <taxon>Eukaryota</taxon>
        <taxon>Sar</taxon>
        <taxon>Stramenopiles</taxon>
        <taxon>Ochrophyta</taxon>
        <taxon>Bacillariophyta</taxon>
        <taxon>Coscinodiscophyceae</taxon>
        <taxon>Chaetocerotophycidae</taxon>
        <taxon>Chaetocerotales</taxon>
        <taxon>Chaetocerotaceae</taxon>
        <taxon>Chaetoceros</taxon>
    </lineage>
</organism>
<dbReference type="AlphaFoldDB" id="A0AAD3CZ13"/>
<dbReference type="Pfam" id="PF20710">
    <property type="entry name" value="DUF6824"/>
    <property type="match status" value="1"/>
</dbReference>
<evidence type="ECO:0000259" key="2">
    <source>
        <dbReference type="Pfam" id="PF20710"/>
    </source>
</evidence>
<feature type="region of interest" description="Disordered" evidence="1">
    <location>
        <begin position="270"/>
        <end position="298"/>
    </location>
</feature>
<dbReference type="Proteomes" id="UP001054902">
    <property type="component" value="Unassembled WGS sequence"/>
</dbReference>
<accession>A0AAD3CZ13</accession>
<protein>
    <recommendedName>
        <fullName evidence="2">DUF6824 domain-containing protein</fullName>
    </recommendedName>
</protein>
<name>A0AAD3CZ13_9STRA</name>